<dbReference type="OrthoDB" id="1736712at2759"/>
<comment type="similarity">
    <text evidence="1">Belongs to the GEM family.</text>
</comment>
<protein>
    <submittedName>
        <fullName evidence="4">GEM-like protein 8</fullName>
    </submittedName>
</protein>
<dbReference type="RefSeq" id="XP_022967128.1">
    <property type="nucleotide sequence ID" value="XM_023111360.1"/>
</dbReference>
<proteinExistence type="inferred from homology"/>
<evidence type="ECO:0000256" key="1">
    <source>
        <dbReference type="ARBA" id="ARBA00009414"/>
    </source>
</evidence>
<evidence type="ECO:0000313" key="3">
    <source>
        <dbReference type="Proteomes" id="UP000504608"/>
    </source>
</evidence>
<feature type="domain" description="GRAM" evidence="2">
    <location>
        <begin position="104"/>
        <end position="182"/>
    </location>
</feature>
<dbReference type="KEGG" id="cmax:111466636"/>
<dbReference type="Gene3D" id="2.30.29.30">
    <property type="entry name" value="Pleckstrin-homology domain (PH domain)/Phosphotyrosine-binding domain (PTB)"/>
    <property type="match status" value="1"/>
</dbReference>
<dbReference type="GeneID" id="111466636"/>
<dbReference type="InterPro" id="IPR037848">
    <property type="entry name" value="GEM-like"/>
</dbReference>
<dbReference type="SMART" id="SM00568">
    <property type="entry name" value="GRAM"/>
    <property type="match status" value="1"/>
</dbReference>
<gene>
    <name evidence="4" type="primary">LOC111466636</name>
</gene>
<sequence length="227" mass="25752">MKTTVQEQLVGIQVKSLAVPRARFLPDPSKHLHISSSSDDGYQTIKKYNWKDWMLNRANKNGRKPDNIILALRAHVKLGAKISETLKGKLSLGARILRVGGLIKIYKKLFSVMEGEKLLKASQCYLSTTAGPLAGLLFISTHKIAFCSDKPLKAPSSNGDHLRIHYKVTIPLGQITRHFESKNVKNPSEKYIVIVTMDDFEFWFMGFFNYHKTFNCLEEALSQAYKH</sequence>
<evidence type="ECO:0000313" key="4">
    <source>
        <dbReference type="RefSeq" id="XP_022967128.1"/>
    </source>
</evidence>
<organism evidence="3 4">
    <name type="scientific">Cucurbita maxima</name>
    <name type="common">Pumpkin</name>
    <name type="synonym">Winter squash</name>
    <dbReference type="NCBI Taxonomy" id="3661"/>
    <lineage>
        <taxon>Eukaryota</taxon>
        <taxon>Viridiplantae</taxon>
        <taxon>Streptophyta</taxon>
        <taxon>Embryophyta</taxon>
        <taxon>Tracheophyta</taxon>
        <taxon>Spermatophyta</taxon>
        <taxon>Magnoliopsida</taxon>
        <taxon>eudicotyledons</taxon>
        <taxon>Gunneridae</taxon>
        <taxon>Pentapetalae</taxon>
        <taxon>rosids</taxon>
        <taxon>fabids</taxon>
        <taxon>Cucurbitales</taxon>
        <taxon>Cucurbitaceae</taxon>
        <taxon>Cucurbiteae</taxon>
        <taxon>Cucurbita</taxon>
    </lineage>
</organism>
<dbReference type="Pfam" id="PF02893">
    <property type="entry name" value="GRAM"/>
    <property type="match status" value="1"/>
</dbReference>
<dbReference type="InterPro" id="IPR004182">
    <property type="entry name" value="GRAM"/>
</dbReference>
<dbReference type="AlphaFoldDB" id="A0A6J1HU70"/>
<reference evidence="4" key="1">
    <citation type="submission" date="2025-08" db="UniProtKB">
        <authorList>
            <consortium name="RefSeq"/>
        </authorList>
    </citation>
    <scope>IDENTIFICATION</scope>
    <source>
        <tissue evidence="4">Young leaves</tissue>
    </source>
</reference>
<dbReference type="Proteomes" id="UP000504608">
    <property type="component" value="Unplaced"/>
</dbReference>
<evidence type="ECO:0000259" key="2">
    <source>
        <dbReference type="SMART" id="SM00568"/>
    </source>
</evidence>
<dbReference type="PANTHER" id="PTHR31969">
    <property type="entry name" value="GEM-LIKE PROTEIN 2"/>
    <property type="match status" value="1"/>
</dbReference>
<keyword evidence="3" id="KW-1185">Reference proteome</keyword>
<accession>A0A6J1HU70</accession>
<name>A0A6J1HU70_CUCMA</name>
<dbReference type="InterPro" id="IPR011993">
    <property type="entry name" value="PH-like_dom_sf"/>
</dbReference>